<dbReference type="InterPro" id="IPR001810">
    <property type="entry name" value="F-box_dom"/>
</dbReference>
<dbReference type="PANTHER" id="PTHR32133">
    <property type="entry name" value="OS07G0120400 PROTEIN"/>
    <property type="match status" value="1"/>
</dbReference>
<feature type="domain" description="F-box" evidence="1">
    <location>
        <begin position="7"/>
        <end position="48"/>
    </location>
</feature>
<dbReference type="SUPFAM" id="SSF81383">
    <property type="entry name" value="F-box domain"/>
    <property type="match status" value="1"/>
</dbReference>
<evidence type="ECO:0000313" key="3">
    <source>
        <dbReference type="Proteomes" id="UP001497457"/>
    </source>
</evidence>
<dbReference type="Pfam" id="PF00646">
    <property type="entry name" value="F-box"/>
    <property type="match status" value="1"/>
</dbReference>
<evidence type="ECO:0000313" key="2">
    <source>
        <dbReference type="EMBL" id="CAM0146803.1"/>
    </source>
</evidence>
<accession>A0ABC9GXL7</accession>
<protein>
    <recommendedName>
        <fullName evidence="1">F-box domain-containing protein</fullName>
    </recommendedName>
</protein>
<reference evidence="2" key="1">
    <citation type="submission" date="2024-10" db="EMBL/GenBank/DDBJ databases">
        <authorList>
            <person name="Ryan C."/>
        </authorList>
    </citation>
    <scope>NUCLEOTIDE SEQUENCE [LARGE SCALE GENOMIC DNA]</scope>
</reference>
<name>A0ABC9GXL7_9POAL</name>
<dbReference type="EMBL" id="CAXIPR030000688">
    <property type="protein sequence ID" value="CAM0146803.1"/>
    <property type="molecule type" value="Genomic_DNA"/>
</dbReference>
<dbReference type="AlphaFoldDB" id="A0ABC9GXL7"/>
<sequence length="395" mass="44154">MAPPPELIDDAITEILLRLPPDDPSCLQRAALVCKSWRRVLSDPAFLRRYRAFRQIPPPLLGFLRPFYGGTGRPVLGFVPLTPFRPRLSDDIRSGGWVVDCRHGRALLLSSSTSPGGERRADMIVWDPMTGDRRRLRDPGFPFKVHTAAVLCAAAGCSHLGCHGGPFHVVFVFSNATDWFTRACVYSSETAAWSAPASLDLIDVFFVTGRQGVLVGEAFYFLRVRGILQYDLARHCLLAIEFPAYMNSNTILMEAEGDRLGVACMSGTNLYLHYREVSPDGIARWTQPRVINLVTVTTLGSIFPTSYRTCLMGFAKGGTLIFLSTGTGHYMFDLKSMQFKKIGDRGAFTYVYPYMSFYIPVQTQTLTNARTLNPMNARTQPYPYEHLRETEPADP</sequence>
<comment type="caution">
    <text evidence="2">The sequence shown here is derived from an EMBL/GenBank/DDBJ whole genome shotgun (WGS) entry which is preliminary data.</text>
</comment>
<dbReference type="Gene3D" id="1.20.1280.50">
    <property type="match status" value="1"/>
</dbReference>
<organism evidence="2 3">
    <name type="scientific">Urochloa decumbens</name>
    <dbReference type="NCBI Taxonomy" id="240449"/>
    <lineage>
        <taxon>Eukaryota</taxon>
        <taxon>Viridiplantae</taxon>
        <taxon>Streptophyta</taxon>
        <taxon>Embryophyta</taxon>
        <taxon>Tracheophyta</taxon>
        <taxon>Spermatophyta</taxon>
        <taxon>Magnoliopsida</taxon>
        <taxon>Liliopsida</taxon>
        <taxon>Poales</taxon>
        <taxon>Poaceae</taxon>
        <taxon>PACMAD clade</taxon>
        <taxon>Panicoideae</taxon>
        <taxon>Panicodae</taxon>
        <taxon>Paniceae</taxon>
        <taxon>Melinidinae</taxon>
        <taxon>Urochloa</taxon>
    </lineage>
</organism>
<keyword evidence="3" id="KW-1185">Reference proteome</keyword>
<dbReference type="InterPro" id="IPR036047">
    <property type="entry name" value="F-box-like_dom_sf"/>
</dbReference>
<dbReference type="Proteomes" id="UP001497457">
    <property type="component" value="Unassembled WGS sequence"/>
</dbReference>
<gene>
    <name evidence="2" type="ORF">URODEC1_LOCUS120320</name>
</gene>
<evidence type="ECO:0000259" key="1">
    <source>
        <dbReference type="Pfam" id="PF00646"/>
    </source>
</evidence>
<proteinExistence type="predicted"/>